<dbReference type="InterPro" id="IPR005116">
    <property type="entry name" value="Transp-assoc_OB_typ1"/>
</dbReference>
<feature type="domain" description="Mop" evidence="3">
    <location>
        <begin position="62"/>
        <end position="126"/>
    </location>
</feature>
<dbReference type="KEGG" id="crx:CRECT_0346"/>
<dbReference type="Pfam" id="PF03459">
    <property type="entry name" value="TOBE"/>
    <property type="match status" value="1"/>
</dbReference>
<evidence type="ECO:0000256" key="1">
    <source>
        <dbReference type="ARBA" id="ARBA00022505"/>
    </source>
</evidence>
<dbReference type="EMBL" id="CP012543">
    <property type="protein sequence ID" value="QCD46043.1"/>
    <property type="molecule type" value="Genomic_DNA"/>
</dbReference>
<reference evidence="4 5" key="1">
    <citation type="submission" date="2016-07" db="EMBL/GenBank/DDBJ databases">
        <title>Comparative genomics of the Campylobacter concisus group.</title>
        <authorList>
            <person name="Miller W.G."/>
            <person name="Yee E."/>
            <person name="Chapman M.H."/>
            <person name="Huynh S."/>
            <person name="Bono J.L."/>
            <person name="On S.L.W."/>
            <person name="StLeger J."/>
            <person name="Foster G."/>
            <person name="Parker C.T."/>
        </authorList>
    </citation>
    <scope>NUCLEOTIDE SEQUENCE [LARGE SCALE GENOMIC DNA]</scope>
    <source>
        <strain evidence="4 5">ATCC 33238</strain>
    </source>
</reference>
<keyword evidence="1 2" id="KW-0500">Molybdenum</keyword>
<accession>A0A6G5QJZ3</accession>
<dbReference type="InterPro" id="IPR008995">
    <property type="entry name" value="Mo/tungstate-bd_C_term_dom"/>
</dbReference>
<sequence>MIKAKISAIEQNDGVSVFEFSAENLSLKMLSLENLQNLKIGDEVRLNFKSSDVFVATSPLLNCSVSNEIKVRISDIQKGEITSSLHLNAGEFEFESIITTASLKRLNLSLGDQIYAYVKATSLYIA</sequence>
<evidence type="ECO:0000256" key="2">
    <source>
        <dbReference type="PROSITE-ProRule" id="PRU01213"/>
    </source>
</evidence>
<protein>
    <submittedName>
        <fullName evidence="4">Molybdenum-pterin binding domain-containing protein</fullName>
    </submittedName>
</protein>
<dbReference type="Proteomes" id="UP000502377">
    <property type="component" value="Chromosome"/>
</dbReference>
<evidence type="ECO:0000313" key="4">
    <source>
        <dbReference type="EMBL" id="QCD46043.1"/>
    </source>
</evidence>
<dbReference type="PROSITE" id="PS51866">
    <property type="entry name" value="MOP"/>
    <property type="match status" value="1"/>
</dbReference>
<dbReference type="RefSeq" id="WP_004318825.1">
    <property type="nucleotide sequence ID" value="NZ_CP012543.1"/>
</dbReference>
<gene>
    <name evidence="4" type="ORF">CRECT_0346</name>
</gene>
<dbReference type="Gene3D" id="2.40.50.100">
    <property type="match status" value="1"/>
</dbReference>
<name>A0A6G5QJZ3_CAMRE</name>
<dbReference type="AlphaFoldDB" id="A0A6G5QJZ3"/>
<proteinExistence type="predicted"/>
<dbReference type="GO" id="GO:0015689">
    <property type="term" value="P:molybdate ion transport"/>
    <property type="evidence" value="ECO:0007669"/>
    <property type="project" value="InterPro"/>
</dbReference>
<dbReference type="SUPFAM" id="SSF50331">
    <property type="entry name" value="MOP-like"/>
    <property type="match status" value="1"/>
</dbReference>
<organism evidence="4 5">
    <name type="scientific">Campylobacter rectus</name>
    <name type="common">Wolinella recta</name>
    <dbReference type="NCBI Taxonomy" id="203"/>
    <lineage>
        <taxon>Bacteria</taxon>
        <taxon>Pseudomonadati</taxon>
        <taxon>Campylobacterota</taxon>
        <taxon>Epsilonproteobacteria</taxon>
        <taxon>Campylobacterales</taxon>
        <taxon>Campylobacteraceae</taxon>
        <taxon>Campylobacter</taxon>
    </lineage>
</organism>
<dbReference type="InterPro" id="IPR004606">
    <property type="entry name" value="Mop_domain"/>
</dbReference>
<evidence type="ECO:0000313" key="5">
    <source>
        <dbReference type="Proteomes" id="UP000502377"/>
    </source>
</evidence>
<evidence type="ECO:0000259" key="3">
    <source>
        <dbReference type="PROSITE" id="PS51866"/>
    </source>
</evidence>